<evidence type="ECO:0000313" key="3">
    <source>
        <dbReference type="Proteomes" id="UP000287651"/>
    </source>
</evidence>
<sequence>MMTDPGFHSPASNPALFLITTETFLGLTNHVQALAGMVQTIVSYLPQLIQSVTHQSAPPTVFSQTEWPVAPIGRPRLRRSRHNAKSRKLVQPPRLSRQLGREVALAIRNFRSPSIPSHAGILDKTETIEVLLVTDRATARNATRDAATSASIHGHRDVGGKQAGRDEAAPRTPPAATEEEGGQATNPVKSHSERHNKRRYCPFHREYNHDTEECCDLQYQIEDLIRRGHLRRYVRDQSSLPDSRPPRDSSPRPKGPIEKQIDVIFGGPTSGDDSSSARKAYA</sequence>
<accession>A0A426YL21</accession>
<feature type="region of interest" description="Disordered" evidence="1">
    <location>
        <begin position="235"/>
        <end position="282"/>
    </location>
</feature>
<protein>
    <submittedName>
        <fullName evidence="2">Uncharacterized protein</fullName>
    </submittedName>
</protein>
<proteinExistence type="predicted"/>
<feature type="compositionally biased region" description="Basic and acidic residues" evidence="1">
    <location>
        <begin position="154"/>
        <end position="169"/>
    </location>
</feature>
<dbReference type="EMBL" id="AMZH03011656">
    <property type="protein sequence ID" value="RRT52471.1"/>
    <property type="molecule type" value="Genomic_DNA"/>
</dbReference>
<gene>
    <name evidence="2" type="ORF">B296_00007212</name>
</gene>
<organism evidence="2 3">
    <name type="scientific">Ensete ventricosum</name>
    <name type="common">Abyssinian banana</name>
    <name type="synonym">Musa ensete</name>
    <dbReference type="NCBI Taxonomy" id="4639"/>
    <lineage>
        <taxon>Eukaryota</taxon>
        <taxon>Viridiplantae</taxon>
        <taxon>Streptophyta</taxon>
        <taxon>Embryophyta</taxon>
        <taxon>Tracheophyta</taxon>
        <taxon>Spermatophyta</taxon>
        <taxon>Magnoliopsida</taxon>
        <taxon>Liliopsida</taxon>
        <taxon>Zingiberales</taxon>
        <taxon>Musaceae</taxon>
        <taxon>Ensete</taxon>
    </lineage>
</organism>
<feature type="compositionally biased region" description="Basic and acidic residues" evidence="1">
    <location>
        <begin position="244"/>
        <end position="261"/>
    </location>
</feature>
<dbReference type="Proteomes" id="UP000287651">
    <property type="component" value="Unassembled WGS sequence"/>
</dbReference>
<reference evidence="2 3" key="1">
    <citation type="journal article" date="2014" name="Agronomy (Basel)">
        <title>A Draft Genome Sequence for Ensete ventricosum, the Drought-Tolerant Tree Against Hunger.</title>
        <authorList>
            <person name="Harrison J."/>
            <person name="Moore K.A."/>
            <person name="Paszkiewicz K."/>
            <person name="Jones T."/>
            <person name="Grant M."/>
            <person name="Ambacheew D."/>
            <person name="Muzemil S."/>
            <person name="Studholme D.J."/>
        </authorList>
    </citation>
    <scope>NUCLEOTIDE SEQUENCE [LARGE SCALE GENOMIC DNA]</scope>
</reference>
<comment type="caution">
    <text evidence="2">The sequence shown here is derived from an EMBL/GenBank/DDBJ whole genome shotgun (WGS) entry which is preliminary data.</text>
</comment>
<feature type="region of interest" description="Disordered" evidence="1">
    <location>
        <begin position="141"/>
        <end position="196"/>
    </location>
</feature>
<evidence type="ECO:0000313" key="2">
    <source>
        <dbReference type="EMBL" id="RRT52471.1"/>
    </source>
</evidence>
<feature type="compositionally biased region" description="Low complexity" evidence="1">
    <location>
        <begin position="141"/>
        <end position="151"/>
    </location>
</feature>
<evidence type="ECO:0000256" key="1">
    <source>
        <dbReference type="SAM" id="MobiDB-lite"/>
    </source>
</evidence>
<dbReference type="AlphaFoldDB" id="A0A426YL21"/>
<name>A0A426YL21_ENSVE</name>